<dbReference type="InterPro" id="IPR005471">
    <property type="entry name" value="Tscrpt_reg_IclR_N"/>
</dbReference>
<evidence type="ECO:0000259" key="4">
    <source>
        <dbReference type="PROSITE" id="PS51077"/>
    </source>
</evidence>
<dbReference type="SUPFAM" id="SSF46785">
    <property type="entry name" value="Winged helix' DNA-binding domain"/>
    <property type="match status" value="1"/>
</dbReference>
<organism evidence="6 7">
    <name type="scientific">Pseudomethylobacillus aquaticus</name>
    <dbReference type="NCBI Taxonomy" id="2676064"/>
    <lineage>
        <taxon>Bacteria</taxon>
        <taxon>Pseudomonadati</taxon>
        <taxon>Pseudomonadota</taxon>
        <taxon>Betaproteobacteria</taxon>
        <taxon>Nitrosomonadales</taxon>
        <taxon>Methylophilaceae</taxon>
        <taxon>Pseudomethylobacillus</taxon>
    </lineage>
</organism>
<keyword evidence="3" id="KW-0804">Transcription</keyword>
<dbReference type="SMART" id="SM00346">
    <property type="entry name" value="HTH_ICLR"/>
    <property type="match status" value="1"/>
</dbReference>
<feature type="domain" description="HTH iclR-type" evidence="4">
    <location>
        <begin position="12"/>
        <end position="75"/>
    </location>
</feature>
<dbReference type="AlphaFoldDB" id="A0A3N0V2Z7"/>
<dbReference type="InterPro" id="IPR036390">
    <property type="entry name" value="WH_DNA-bd_sf"/>
</dbReference>
<dbReference type="GO" id="GO:0045892">
    <property type="term" value="P:negative regulation of DNA-templated transcription"/>
    <property type="evidence" value="ECO:0007669"/>
    <property type="project" value="TreeGrafter"/>
</dbReference>
<dbReference type="PROSITE" id="PS51077">
    <property type="entry name" value="HTH_ICLR"/>
    <property type="match status" value="1"/>
</dbReference>
<evidence type="ECO:0000256" key="3">
    <source>
        <dbReference type="ARBA" id="ARBA00023163"/>
    </source>
</evidence>
<feature type="domain" description="IclR-ED" evidence="5">
    <location>
        <begin position="76"/>
        <end position="260"/>
    </location>
</feature>
<dbReference type="Gene3D" id="3.30.450.40">
    <property type="match status" value="1"/>
</dbReference>
<gene>
    <name evidence="6" type="ORF">ED236_04475</name>
</gene>
<dbReference type="InterPro" id="IPR036388">
    <property type="entry name" value="WH-like_DNA-bd_sf"/>
</dbReference>
<dbReference type="Pfam" id="PF01614">
    <property type="entry name" value="IclR_C"/>
    <property type="match status" value="1"/>
</dbReference>
<evidence type="ECO:0000256" key="2">
    <source>
        <dbReference type="ARBA" id="ARBA00023125"/>
    </source>
</evidence>
<dbReference type="GO" id="GO:0003677">
    <property type="term" value="F:DNA binding"/>
    <property type="evidence" value="ECO:0007669"/>
    <property type="project" value="UniProtKB-KW"/>
</dbReference>
<dbReference type="InterPro" id="IPR029016">
    <property type="entry name" value="GAF-like_dom_sf"/>
</dbReference>
<evidence type="ECO:0000256" key="1">
    <source>
        <dbReference type="ARBA" id="ARBA00023015"/>
    </source>
</evidence>
<evidence type="ECO:0000259" key="5">
    <source>
        <dbReference type="PROSITE" id="PS51078"/>
    </source>
</evidence>
<keyword evidence="2" id="KW-0238">DNA-binding</keyword>
<comment type="caution">
    <text evidence="6">The sequence shown here is derived from an EMBL/GenBank/DDBJ whole genome shotgun (WGS) entry which is preliminary data.</text>
</comment>
<dbReference type="Pfam" id="PF09339">
    <property type="entry name" value="HTH_IclR"/>
    <property type="match status" value="1"/>
</dbReference>
<protein>
    <submittedName>
        <fullName evidence="6">IclR family transcriptional regulator</fullName>
    </submittedName>
</protein>
<dbReference type="PANTHER" id="PTHR30136">
    <property type="entry name" value="HELIX-TURN-HELIX TRANSCRIPTIONAL REGULATOR, ICLR FAMILY"/>
    <property type="match status" value="1"/>
</dbReference>
<dbReference type="SUPFAM" id="SSF55781">
    <property type="entry name" value="GAF domain-like"/>
    <property type="match status" value="1"/>
</dbReference>
<evidence type="ECO:0000313" key="6">
    <source>
        <dbReference type="EMBL" id="ROH86962.1"/>
    </source>
</evidence>
<dbReference type="FunFam" id="1.10.10.10:FF:000056">
    <property type="entry name" value="IclR family transcriptional regulator"/>
    <property type="match status" value="1"/>
</dbReference>
<evidence type="ECO:0000313" key="7">
    <source>
        <dbReference type="Proteomes" id="UP000275137"/>
    </source>
</evidence>
<dbReference type="Gene3D" id="1.10.10.10">
    <property type="entry name" value="Winged helix-like DNA-binding domain superfamily/Winged helix DNA-binding domain"/>
    <property type="match status" value="1"/>
</dbReference>
<dbReference type="Proteomes" id="UP000275137">
    <property type="component" value="Unassembled WGS sequence"/>
</dbReference>
<dbReference type="GO" id="GO:0003700">
    <property type="term" value="F:DNA-binding transcription factor activity"/>
    <property type="evidence" value="ECO:0007669"/>
    <property type="project" value="TreeGrafter"/>
</dbReference>
<name>A0A3N0V2Z7_9PROT</name>
<sequence>MMSTPETSPQAAGSLNRATILLTTLARGSRKGSTLTELVKRSGLPRPTIHRVLDSLMELGWVEREPDSGRYNLGADLAALGYSAIARHPIARVAETTLSALAESLRQVVYLGVRSGLDMVCIGRYESPSQIQIGKGYVGLRGPFGMSLSCMAMFAHLPEAEVQDIINANMARYHRIEGFDEQGFHRTVADAMRNGYGTYDNIILDRSTSGLAVAILDPSGHPVAAIGTTYITGWLDDAGKQRCLEQLQLAASKLAQRLFMELPAS</sequence>
<dbReference type="InterPro" id="IPR014757">
    <property type="entry name" value="Tscrpt_reg_IclR_C"/>
</dbReference>
<reference evidence="6 7" key="1">
    <citation type="submission" date="2018-10" db="EMBL/GenBank/DDBJ databases">
        <authorList>
            <person name="Chen W.-M."/>
        </authorList>
    </citation>
    <scope>NUCLEOTIDE SEQUENCE [LARGE SCALE GENOMIC DNA]</scope>
    <source>
        <strain evidence="6 7">H-5</strain>
    </source>
</reference>
<dbReference type="PROSITE" id="PS51078">
    <property type="entry name" value="ICLR_ED"/>
    <property type="match status" value="1"/>
</dbReference>
<dbReference type="EMBL" id="RJVP01000002">
    <property type="protein sequence ID" value="ROH86962.1"/>
    <property type="molecule type" value="Genomic_DNA"/>
</dbReference>
<dbReference type="PANTHER" id="PTHR30136:SF39">
    <property type="entry name" value="TRANSCRIPTIONAL REGULATORY PROTEIN"/>
    <property type="match status" value="1"/>
</dbReference>
<proteinExistence type="predicted"/>
<accession>A0A3N0V2Z7</accession>
<keyword evidence="1" id="KW-0805">Transcription regulation</keyword>
<keyword evidence="7" id="KW-1185">Reference proteome</keyword>
<dbReference type="InterPro" id="IPR050707">
    <property type="entry name" value="HTH_MetabolicPath_Reg"/>
</dbReference>